<evidence type="ECO:0000256" key="2">
    <source>
        <dbReference type="ARBA" id="ARBA00022679"/>
    </source>
</evidence>
<protein>
    <submittedName>
        <fullName evidence="5">1-acyl-sn-glycerol-3-phosphate acyltransferase</fullName>
    </submittedName>
</protein>
<dbReference type="Pfam" id="PF01553">
    <property type="entry name" value="Acyltransferase"/>
    <property type="match status" value="1"/>
</dbReference>
<comment type="pathway">
    <text evidence="1">Lipid metabolism.</text>
</comment>
<gene>
    <name evidence="5" type="ORF">RM519_02990</name>
</gene>
<dbReference type="PANTHER" id="PTHR10434">
    <property type="entry name" value="1-ACYL-SN-GLYCEROL-3-PHOSPHATE ACYLTRANSFERASE"/>
    <property type="match status" value="1"/>
</dbReference>
<dbReference type="GO" id="GO:0016746">
    <property type="term" value="F:acyltransferase activity"/>
    <property type="evidence" value="ECO:0007669"/>
    <property type="project" value="UniProtKB-KW"/>
</dbReference>
<dbReference type="InterPro" id="IPR002123">
    <property type="entry name" value="Plipid/glycerol_acylTrfase"/>
</dbReference>
<reference evidence="5 6" key="1">
    <citation type="submission" date="2023-09" db="EMBL/GenBank/DDBJ databases">
        <authorList>
            <person name="Rey-Velasco X."/>
        </authorList>
    </citation>
    <scope>NUCLEOTIDE SEQUENCE [LARGE SCALE GENOMIC DNA]</scope>
    <source>
        <strain evidence="5 6">P050</strain>
    </source>
</reference>
<dbReference type="PANTHER" id="PTHR10434:SF9">
    <property type="entry name" value="PHOSPHOLIPID_GLYCEROL ACYLTRANSFERASE DOMAIN-CONTAINING PROTEIN"/>
    <property type="match status" value="1"/>
</dbReference>
<sequence>MKGISRFILHALMGWKIEGGFPSDIKKYIIIVAPHTHWIDFIMGLLIRSSTGLKANYIGKASLFKGPFGFVFRMTGGVPVNRSQSTNKVDAIVELYNSREKFVLSLSPEGTRKKVEVWKSGFYHIAKGANVPIVRTVLDFEHKLIIIAEPFYTTSNKETDIKEIRSLYNGVKGKIPEYS</sequence>
<accession>A0ABU2Y1X5</accession>
<dbReference type="SUPFAM" id="SSF69593">
    <property type="entry name" value="Glycerol-3-phosphate (1)-acyltransferase"/>
    <property type="match status" value="1"/>
</dbReference>
<dbReference type="RefSeq" id="WP_311592042.1">
    <property type="nucleotide sequence ID" value="NZ_JAVRHV010000001.1"/>
</dbReference>
<evidence type="ECO:0000256" key="1">
    <source>
        <dbReference type="ARBA" id="ARBA00005189"/>
    </source>
</evidence>
<keyword evidence="2" id="KW-0808">Transferase</keyword>
<dbReference type="SMART" id="SM00563">
    <property type="entry name" value="PlsC"/>
    <property type="match status" value="1"/>
</dbReference>
<proteinExistence type="predicted"/>
<keyword evidence="6" id="KW-1185">Reference proteome</keyword>
<feature type="domain" description="Phospholipid/glycerol acyltransferase" evidence="4">
    <location>
        <begin position="29"/>
        <end position="141"/>
    </location>
</feature>
<organism evidence="5 6">
    <name type="scientific">Urechidicola vernalis</name>
    <dbReference type="NCBI Taxonomy" id="3075600"/>
    <lineage>
        <taxon>Bacteria</taxon>
        <taxon>Pseudomonadati</taxon>
        <taxon>Bacteroidota</taxon>
        <taxon>Flavobacteriia</taxon>
        <taxon>Flavobacteriales</taxon>
        <taxon>Flavobacteriaceae</taxon>
        <taxon>Urechidicola</taxon>
    </lineage>
</organism>
<evidence type="ECO:0000256" key="3">
    <source>
        <dbReference type="ARBA" id="ARBA00023315"/>
    </source>
</evidence>
<evidence type="ECO:0000313" key="6">
    <source>
        <dbReference type="Proteomes" id="UP001252186"/>
    </source>
</evidence>
<evidence type="ECO:0000259" key="4">
    <source>
        <dbReference type="SMART" id="SM00563"/>
    </source>
</evidence>
<dbReference type="Proteomes" id="UP001252186">
    <property type="component" value="Unassembled WGS sequence"/>
</dbReference>
<evidence type="ECO:0000313" key="5">
    <source>
        <dbReference type="EMBL" id="MDT0552203.1"/>
    </source>
</evidence>
<name>A0ABU2Y1X5_9FLAO</name>
<dbReference type="EMBL" id="JAVRHV010000001">
    <property type="protein sequence ID" value="MDT0552203.1"/>
    <property type="molecule type" value="Genomic_DNA"/>
</dbReference>
<keyword evidence="3 5" id="KW-0012">Acyltransferase</keyword>
<comment type="caution">
    <text evidence="5">The sequence shown here is derived from an EMBL/GenBank/DDBJ whole genome shotgun (WGS) entry which is preliminary data.</text>
</comment>